<organism evidence="3 4">
    <name type="scientific">Porites lobata</name>
    <dbReference type="NCBI Taxonomy" id="104759"/>
    <lineage>
        <taxon>Eukaryota</taxon>
        <taxon>Metazoa</taxon>
        <taxon>Cnidaria</taxon>
        <taxon>Anthozoa</taxon>
        <taxon>Hexacorallia</taxon>
        <taxon>Scleractinia</taxon>
        <taxon>Fungiina</taxon>
        <taxon>Poritidae</taxon>
        <taxon>Porites</taxon>
    </lineage>
</organism>
<dbReference type="PANTHER" id="PTHR24273:SF32">
    <property type="entry name" value="HYALIN"/>
    <property type="match status" value="1"/>
</dbReference>
<gene>
    <name evidence="3" type="ORF">PLOB_00038047</name>
</gene>
<keyword evidence="1" id="KW-0677">Repeat</keyword>
<dbReference type="EMBL" id="CALNXK010000056">
    <property type="protein sequence ID" value="CAH3135734.1"/>
    <property type="molecule type" value="Genomic_DNA"/>
</dbReference>
<evidence type="ECO:0000313" key="4">
    <source>
        <dbReference type="Proteomes" id="UP001159405"/>
    </source>
</evidence>
<keyword evidence="4" id="KW-1185">Reference proteome</keyword>
<dbReference type="Proteomes" id="UP001159405">
    <property type="component" value="Unassembled WGS sequence"/>
</dbReference>
<comment type="caution">
    <text evidence="3">The sequence shown here is derived from an EMBL/GenBank/DDBJ whole genome shotgun (WGS) entry which is preliminary data.</text>
</comment>
<dbReference type="PROSITE" id="PS50825">
    <property type="entry name" value="HYR"/>
    <property type="match status" value="1"/>
</dbReference>
<protein>
    <recommendedName>
        <fullName evidence="2">HYR domain-containing protein</fullName>
    </recommendedName>
</protein>
<dbReference type="PANTHER" id="PTHR24273">
    <property type="entry name" value="FI04643P-RELATED"/>
    <property type="match status" value="1"/>
</dbReference>
<sequence>HRSPTLTCPQPLLRAETIKGKATGKVSWKVHVTDNSVIVNPNAKINVTSSHHSLQELPIGGTIVVVTARDCAGNVASCSFHVEIRDTEPPTFSKCPGDIAREEEKIEAVVSWEEPVFSDNSGRIFSAVPNRQSGSLFAVPGVYNVLYTATDPSGNENKNCTFRITLKRKQCTPFTPPRNGALVCATPKSDLCAVMCRTGTDFESNPPFLYYCSSGVWKLFSPLPLFKAGTPGPNCAVGVNHSQMKIFPYFYFDGDAPNVQDTIKNNFYQLLMSPYLPAFFSCKFSPHLCLKNDMSVSLGVKGKC</sequence>
<dbReference type="InterPro" id="IPR003410">
    <property type="entry name" value="HYR_dom"/>
</dbReference>
<dbReference type="Pfam" id="PF02494">
    <property type="entry name" value="HYR"/>
    <property type="match status" value="2"/>
</dbReference>
<proteinExistence type="predicted"/>
<evidence type="ECO:0000259" key="2">
    <source>
        <dbReference type="PROSITE" id="PS50825"/>
    </source>
</evidence>
<evidence type="ECO:0000256" key="1">
    <source>
        <dbReference type="ARBA" id="ARBA00022737"/>
    </source>
</evidence>
<accession>A0ABN8PA39</accession>
<feature type="domain" description="HYR" evidence="2">
    <location>
        <begin position="85"/>
        <end position="168"/>
    </location>
</feature>
<reference evidence="3 4" key="1">
    <citation type="submission" date="2022-05" db="EMBL/GenBank/DDBJ databases">
        <authorList>
            <consortium name="Genoscope - CEA"/>
            <person name="William W."/>
        </authorList>
    </citation>
    <scope>NUCLEOTIDE SEQUENCE [LARGE SCALE GENOMIC DNA]</scope>
</reference>
<feature type="non-terminal residue" evidence="3">
    <location>
        <position position="1"/>
    </location>
</feature>
<evidence type="ECO:0000313" key="3">
    <source>
        <dbReference type="EMBL" id="CAH3135734.1"/>
    </source>
</evidence>
<name>A0ABN8PA39_9CNID</name>